<keyword evidence="7" id="KW-0067">ATP-binding</keyword>
<dbReference type="Gene3D" id="3.40.50.300">
    <property type="entry name" value="P-loop containing nucleotide triphosphate hydrolases"/>
    <property type="match status" value="2"/>
</dbReference>
<keyword evidence="5" id="KW-0677">Repeat</keyword>
<protein>
    <submittedName>
        <fullName evidence="14">Uncharacterized protein</fullName>
    </submittedName>
</protein>
<dbReference type="InterPro" id="IPR027417">
    <property type="entry name" value="P-loop_NTPase"/>
</dbReference>
<evidence type="ECO:0000256" key="7">
    <source>
        <dbReference type="ARBA" id="ARBA00022840"/>
    </source>
</evidence>
<evidence type="ECO:0000259" key="13">
    <source>
        <dbReference type="PROSITE" id="PS50929"/>
    </source>
</evidence>
<evidence type="ECO:0000256" key="8">
    <source>
        <dbReference type="ARBA" id="ARBA00022989"/>
    </source>
</evidence>
<dbReference type="PROSITE" id="PS50893">
    <property type="entry name" value="ABC_TRANSPORTER_2"/>
    <property type="match status" value="2"/>
</dbReference>
<feature type="compositionally biased region" description="Polar residues" evidence="10">
    <location>
        <begin position="1"/>
        <end position="12"/>
    </location>
</feature>
<feature type="region of interest" description="Disordered" evidence="10">
    <location>
        <begin position="1"/>
        <end position="31"/>
    </location>
</feature>
<dbReference type="InterPro" id="IPR011527">
    <property type="entry name" value="ABC1_TM_dom"/>
</dbReference>
<dbReference type="InterPro" id="IPR003593">
    <property type="entry name" value="AAA+_ATPase"/>
</dbReference>
<feature type="transmembrane region" description="Helical" evidence="11">
    <location>
        <begin position="827"/>
        <end position="845"/>
    </location>
</feature>
<sequence length="1386" mass="158314">MENSEFVNSSQRYDPLIDTQPEDGEGKGFKHPDSVFKKHPYKHSNWISKIFFSWPSKLVRFGKTHRLKETNLGGIYPEISAEVQQQKFVQNWEKYKASKRLSIFKALMATYKRDFILATSINFIVLLMQVAVPFLINAIIEFMTESQYTDTNIWNGVLLVSAYVFISCSSDLVSQQGDFIETIMGSKSYSALTTLIYNKTLKVTPSTNKDFAQGEIINFIQVDAPRACGLCLSLPPIARLPFVLIFCLVFLFYTFGLYLLPAIGVALVLAVLNFFFAIWNANLEKQHLKRKDKRMNMTTEVVNNIKVIKLNSWTKYFLEKVTKQRNYELSIGRKSIYIISVEIFLFIIMTPTFMIGTFAFFFLFGNSLTLGQAFAATHVLRMLEEPIKWVPQFIGEFTQFLVSMKRVEKFLLCDEINQKLVEFSNPNLQENSIDILIENSSFSWAGQKIKEKDGDKDKEEGSQKEDIKGNPEETKLISNAINEESVTLDNEDDLEANTIDEISEKELEEKKCKEKKDNQKEPTLGESVQLKDINLQISKGEFVCIIGEVGSGKSSLLNAILGDMLYLSEETIRKNKGKILNCQLRKILHTEAMKEESKVKLGGTISYVQQMPWIQNKTIRDNILFGLPLVEERYNKTVEICQLGSDLEILSGGDLTEIGEKGINLSGGQKARVSLARAVYADRDIILMDDPISALDANVKRKVFDKVFTDELKDKTRVLVTHAIDFLDRADRIIIMENGMIKYNGPYEDIKHHEEVKHIVESLSHKTESSNPEESKEEITEGKGEIEEIEDTKNYIKKEGSRITDEENDEIIDVNWGVYIRFLTDNFTWLALLICIIIFIAYAFAEVQGSISFGNWIQKSRNKEDFWGYFWMVCLFPFLNALFLAIIFAIMVLTTLRSSKILHEGMLQRILLAPINLYFDKTPSGRILNRFSKDIDTTDYDLGDKLVWTLLILFECGATILIAAMNSPWVLIAVPFFLILLGVIMNYYMKTYRELKRLESVTHSPILNNLSETLSGLSTIRNFMKEEDFVEHNKKIIDTNINTEFWQAAVQRWLTVRLHFTGKIIMITAMALMLFFRKNLNPVLVSVFLVHVYSLCEMLLWGVIELTGFESQLVSYQRCLKVLEIPQERQCEGSSMSHYNWPSSGAIEFDNYSLKYRPETEIVLKNLKFSIKNKEKIGVIGRTGAGKSTICLALCRIVEAYGGTIKIDGSDISKIPLEELRKRITIIPQDPALFSGSIRFNLDPEGVYSDSELLDLTNQASLSKLIKRDEKGLDQEIEEGGKNLSSGEKQLLCICRAILKQNKVVLMDEATANIDIKTEETIQNLIHEKFEDSTVITIAHRLNTIMESDRILVLDKGQLAEFDSPRTLLENPDSIFRSYVDSFKSS</sequence>
<dbReference type="SUPFAM" id="SSF52540">
    <property type="entry name" value="P-loop containing nucleoside triphosphate hydrolases"/>
    <property type="match status" value="2"/>
</dbReference>
<reference evidence="14" key="1">
    <citation type="submission" date="2023-07" db="EMBL/GenBank/DDBJ databases">
        <authorList>
            <consortium name="AG Swart"/>
            <person name="Singh M."/>
            <person name="Singh A."/>
            <person name="Seah K."/>
            <person name="Emmerich C."/>
        </authorList>
    </citation>
    <scope>NUCLEOTIDE SEQUENCE</scope>
    <source>
        <strain evidence="14">DP1</strain>
    </source>
</reference>
<evidence type="ECO:0000256" key="1">
    <source>
        <dbReference type="ARBA" id="ARBA00004141"/>
    </source>
</evidence>
<accession>A0AAD1U3M5</accession>
<feature type="domain" description="ABC transporter" evidence="12">
    <location>
        <begin position="1147"/>
        <end position="1381"/>
    </location>
</feature>
<dbReference type="PANTHER" id="PTHR24223">
    <property type="entry name" value="ATP-BINDING CASSETTE SUB-FAMILY C"/>
    <property type="match status" value="1"/>
</dbReference>
<feature type="region of interest" description="Disordered" evidence="10">
    <location>
        <begin position="449"/>
        <end position="471"/>
    </location>
</feature>
<dbReference type="SUPFAM" id="SSF90123">
    <property type="entry name" value="ABC transporter transmembrane region"/>
    <property type="match status" value="2"/>
</dbReference>
<feature type="transmembrane region" description="Helical" evidence="11">
    <location>
        <begin position="1083"/>
        <end position="1104"/>
    </location>
</feature>
<dbReference type="InterPro" id="IPR044746">
    <property type="entry name" value="ABCC_6TM_D1"/>
</dbReference>
<feature type="transmembrane region" description="Helical" evidence="11">
    <location>
        <begin position="265"/>
        <end position="283"/>
    </location>
</feature>
<gene>
    <name evidence="14" type="ORF">ECRASSUSDP1_LOCUS2851</name>
</gene>
<dbReference type="Gene3D" id="1.20.1560.10">
    <property type="entry name" value="ABC transporter type 1, transmembrane domain"/>
    <property type="match status" value="2"/>
</dbReference>
<dbReference type="InterPro" id="IPR050173">
    <property type="entry name" value="ABC_transporter_C-like"/>
</dbReference>
<dbReference type="CDD" id="cd18579">
    <property type="entry name" value="ABC_6TM_ABCC_D1"/>
    <property type="match status" value="1"/>
</dbReference>
<evidence type="ECO:0000313" key="15">
    <source>
        <dbReference type="Proteomes" id="UP001295684"/>
    </source>
</evidence>
<feature type="transmembrane region" description="Helical" evidence="11">
    <location>
        <begin position="152"/>
        <end position="174"/>
    </location>
</feature>
<keyword evidence="6" id="KW-0547">Nucleotide-binding</keyword>
<evidence type="ECO:0000259" key="12">
    <source>
        <dbReference type="PROSITE" id="PS50893"/>
    </source>
</evidence>
<keyword evidence="9 11" id="KW-0472">Membrane</keyword>
<feature type="domain" description="ABC transporter" evidence="12">
    <location>
        <begin position="513"/>
        <end position="763"/>
    </location>
</feature>
<evidence type="ECO:0000256" key="6">
    <source>
        <dbReference type="ARBA" id="ARBA00022741"/>
    </source>
</evidence>
<dbReference type="CDD" id="cd03244">
    <property type="entry name" value="ABCC_MRP_domain2"/>
    <property type="match status" value="1"/>
</dbReference>
<evidence type="ECO:0000256" key="5">
    <source>
        <dbReference type="ARBA" id="ARBA00022737"/>
    </source>
</evidence>
<feature type="transmembrane region" description="Helical" evidence="11">
    <location>
        <begin position="866"/>
        <end position="893"/>
    </location>
</feature>
<feature type="region of interest" description="Disordered" evidence="10">
    <location>
        <begin position="762"/>
        <end position="784"/>
    </location>
</feature>
<dbReference type="InterPro" id="IPR017871">
    <property type="entry name" value="ABC_transporter-like_CS"/>
</dbReference>
<organism evidence="14 15">
    <name type="scientific">Euplotes crassus</name>
    <dbReference type="NCBI Taxonomy" id="5936"/>
    <lineage>
        <taxon>Eukaryota</taxon>
        <taxon>Sar</taxon>
        <taxon>Alveolata</taxon>
        <taxon>Ciliophora</taxon>
        <taxon>Intramacronucleata</taxon>
        <taxon>Spirotrichea</taxon>
        <taxon>Hypotrichia</taxon>
        <taxon>Euplotida</taxon>
        <taxon>Euplotidae</taxon>
        <taxon>Moneuplotes</taxon>
    </lineage>
</organism>
<dbReference type="EMBL" id="CAMPGE010002729">
    <property type="protein sequence ID" value="CAI2361540.1"/>
    <property type="molecule type" value="Genomic_DNA"/>
</dbReference>
<dbReference type="FunFam" id="3.40.50.300:FF:000610">
    <property type="entry name" value="Multidrug resistance-associated ABC transporter"/>
    <property type="match status" value="1"/>
</dbReference>
<evidence type="ECO:0000256" key="11">
    <source>
        <dbReference type="SAM" id="Phobius"/>
    </source>
</evidence>
<dbReference type="Proteomes" id="UP001295684">
    <property type="component" value="Unassembled WGS sequence"/>
</dbReference>
<dbReference type="Pfam" id="PF00664">
    <property type="entry name" value="ABC_membrane"/>
    <property type="match status" value="2"/>
</dbReference>
<dbReference type="PROSITE" id="PS50929">
    <property type="entry name" value="ABC_TM1F"/>
    <property type="match status" value="2"/>
</dbReference>
<feature type="domain" description="ABC transmembrane type-1" evidence="13">
    <location>
        <begin position="833"/>
        <end position="1111"/>
    </location>
</feature>
<feature type="transmembrane region" description="Helical" evidence="11">
    <location>
        <begin position="343"/>
        <end position="364"/>
    </location>
</feature>
<evidence type="ECO:0000256" key="9">
    <source>
        <dbReference type="ARBA" id="ARBA00023136"/>
    </source>
</evidence>
<evidence type="ECO:0000256" key="3">
    <source>
        <dbReference type="ARBA" id="ARBA00022448"/>
    </source>
</evidence>
<name>A0AAD1U3M5_EUPCR</name>
<feature type="transmembrane region" description="Helical" evidence="11">
    <location>
        <begin position="240"/>
        <end position="259"/>
    </location>
</feature>
<evidence type="ECO:0000313" key="14">
    <source>
        <dbReference type="EMBL" id="CAI2361540.1"/>
    </source>
</evidence>
<keyword evidence="8 11" id="KW-1133">Transmembrane helix</keyword>
<comment type="similarity">
    <text evidence="2">Belongs to the ABC transporter superfamily. ABCC family. Conjugate transporter (TC 3.A.1.208) subfamily.</text>
</comment>
<dbReference type="InterPro" id="IPR044726">
    <property type="entry name" value="ABCC_6TM_D2"/>
</dbReference>
<keyword evidence="3" id="KW-0813">Transport</keyword>
<keyword evidence="15" id="KW-1185">Reference proteome</keyword>
<proteinExistence type="inferred from homology"/>
<keyword evidence="4 11" id="KW-0812">Transmembrane</keyword>
<dbReference type="GO" id="GO:0140359">
    <property type="term" value="F:ABC-type transporter activity"/>
    <property type="evidence" value="ECO:0007669"/>
    <property type="project" value="InterPro"/>
</dbReference>
<dbReference type="CDD" id="cd18580">
    <property type="entry name" value="ABC_6TM_ABCC_D2"/>
    <property type="match status" value="1"/>
</dbReference>
<dbReference type="InterPro" id="IPR036640">
    <property type="entry name" value="ABC1_TM_sf"/>
</dbReference>
<dbReference type="CDD" id="cd03250">
    <property type="entry name" value="ABCC_MRP_domain1"/>
    <property type="match status" value="1"/>
</dbReference>
<dbReference type="GO" id="GO:0005524">
    <property type="term" value="F:ATP binding"/>
    <property type="evidence" value="ECO:0007669"/>
    <property type="project" value="UniProtKB-KW"/>
</dbReference>
<dbReference type="Pfam" id="PF00005">
    <property type="entry name" value="ABC_tran"/>
    <property type="match status" value="2"/>
</dbReference>
<feature type="transmembrane region" description="Helical" evidence="11">
    <location>
        <begin position="946"/>
        <end position="964"/>
    </location>
</feature>
<dbReference type="SMART" id="SM00382">
    <property type="entry name" value="AAA"/>
    <property type="match status" value="2"/>
</dbReference>
<evidence type="ECO:0000256" key="10">
    <source>
        <dbReference type="SAM" id="MobiDB-lite"/>
    </source>
</evidence>
<evidence type="ECO:0000256" key="2">
    <source>
        <dbReference type="ARBA" id="ARBA00009726"/>
    </source>
</evidence>
<dbReference type="InterPro" id="IPR003439">
    <property type="entry name" value="ABC_transporter-like_ATP-bd"/>
</dbReference>
<comment type="subcellular location">
    <subcellularLocation>
        <location evidence="1">Membrane</location>
        <topology evidence="1">Multi-pass membrane protein</topology>
    </subcellularLocation>
</comment>
<comment type="caution">
    <text evidence="14">The sequence shown here is derived from an EMBL/GenBank/DDBJ whole genome shotgun (WGS) entry which is preliminary data.</text>
</comment>
<dbReference type="GO" id="GO:0016887">
    <property type="term" value="F:ATP hydrolysis activity"/>
    <property type="evidence" value="ECO:0007669"/>
    <property type="project" value="InterPro"/>
</dbReference>
<dbReference type="PROSITE" id="PS00211">
    <property type="entry name" value="ABC_TRANSPORTER_1"/>
    <property type="match status" value="2"/>
</dbReference>
<feature type="domain" description="ABC transmembrane type-1" evidence="13">
    <location>
        <begin position="116"/>
        <end position="399"/>
    </location>
</feature>
<dbReference type="GO" id="GO:0016020">
    <property type="term" value="C:membrane"/>
    <property type="evidence" value="ECO:0007669"/>
    <property type="project" value="UniProtKB-SubCell"/>
</dbReference>
<evidence type="ECO:0000256" key="4">
    <source>
        <dbReference type="ARBA" id="ARBA00022692"/>
    </source>
</evidence>
<dbReference type="PANTHER" id="PTHR24223:SF456">
    <property type="entry name" value="MULTIDRUG RESISTANCE-ASSOCIATED PROTEIN LETHAL(2)03659"/>
    <property type="match status" value="1"/>
</dbReference>
<dbReference type="FunFam" id="1.20.1560.10:FF:000013">
    <property type="entry name" value="ABC transporter C family member 2"/>
    <property type="match status" value="1"/>
</dbReference>
<feature type="transmembrane region" description="Helical" evidence="11">
    <location>
        <begin position="969"/>
        <end position="989"/>
    </location>
</feature>
<feature type="transmembrane region" description="Helical" evidence="11">
    <location>
        <begin position="115"/>
        <end position="140"/>
    </location>
</feature>
<feature type="transmembrane region" description="Helical" evidence="11">
    <location>
        <begin position="1056"/>
        <end position="1076"/>
    </location>
</feature>